<reference evidence="2" key="1">
    <citation type="submission" date="2016-03" db="EMBL/GenBank/DDBJ databases">
        <authorList>
            <person name="Devillers H."/>
        </authorList>
    </citation>
    <scope>NUCLEOTIDE SEQUENCE [LARGE SCALE GENOMIC DNA]</scope>
</reference>
<dbReference type="OrthoDB" id="4070435at2759"/>
<dbReference type="STRING" id="1230905.A0A1G4JX33"/>
<keyword evidence="2" id="KW-1185">Reference proteome</keyword>
<organism evidence="1 2">
    <name type="scientific">Lachancea mirantina</name>
    <dbReference type="NCBI Taxonomy" id="1230905"/>
    <lineage>
        <taxon>Eukaryota</taxon>
        <taxon>Fungi</taxon>
        <taxon>Dikarya</taxon>
        <taxon>Ascomycota</taxon>
        <taxon>Saccharomycotina</taxon>
        <taxon>Saccharomycetes</taxon>
        <taxon>Saccharomycetales</taxon>
        <taxon>Saccharomycetaceae</taxon>
        <taxon>Lachancea</taxon>
    </lineage>
</organism>
<accession>A0A1G4JX33</accession>
<dbReference type="AlphaFoldDB" id="A0A1G4JX33"/>
<protein>
    <submittedName>
        <fullName evidence="1">LAMI_0F03180g1_1</fullName>
    </submittedName>
</protein>
<evidence type="ECO:0000313" key="1">
    <source>
        <dbReference type="EMBL" id="SCU95653.1"/>
    </source>
</evidence>
<gene>
    <name evidence="1" type="ORF">LAMI_0F03180G</name>
</gene>
<proteinExistence type="predicted"/>
<dbReference type="EMBL" id="LT598467">
    <property type="protein sequence ID" value="SCU95653.1"/>
    <property type="molecule type" value="Genomic_DNA"/>
</dbReference>
<evidence type="ECO:0000313" key="2">
    <source>
        <dbReference type="Proteomes" id="UP000191024"/>
    </source>
</evidence>
<name>A0A1G4JX33_9SACH</name>
<dbReference type="Proteomes" id="UP000191024">
    <property type="component" value="Chromosome F"/>
</dbReference>
<sequence length="1152" mass="130682">MIYDSSLGKFVQSGDTLEENWFDTSSTDVDDFNGLRKSEWFFKKRVIPPAEPLFYEGIRISLAGNNFADVKLTDDRNKAPAPVNEAENALEGLSREPSTLDDSDLDMLVGETSISPSPTIAANDNSSKVLETYIVASTNSLRLLCDHRTFHCPFAILDLKVVSKRSSEHDDVILILCPTGRLLCIMFDADLTPKVMQQWDFPKLSSKPVIRHIELFPDGERFVVSSNSVMRFFTFTGLAHFELTTNLYFEDSEITNYTLFDDRSRRSYTLFVAAMRFNRVIYCVVDCSTEEKKDVHPLTLLTAERVNNVIPLNENRCLIFTTTNILLVTANQVMSGEVNFRNFPRSMFGDDVCWCFNDDALLLRLKSKTSLLRCFNHCCVFATTNGALCCCLISAEGEVKFLALTRFKGLRKAYKLSNVGIREDFYRLRIVSCGRIFEILLDVTNLAEISKDYKVNALENIEQMTLIYVGHEKRASLFFSDSYKNRQNQVTALWTLSQNCFFNIASDFIITHTRSMASVEEMRFFNSIDVIKLDSSSEKWASKWLDLEARVNDELFLLTAYSPVTDPYALLVTYESNCTLSSIVELDGFYVSGRGQIISTFLTDHCTIQVTENEIILDDMSNALPHIECIGFEVHDAIQHSNKVVAWNRYNGQVVICFVKEIVRDSKYHEILYLGEADVSSIINGFFIEDNDHGTLLLLVMNNQISVYSCDDKPQRLTTLHTPLFLNCTSQHNTIIGCGVDGLLYMAKWTGLKSPPFKPIVIKGIEPALWNVVFYEADSCILHSPKKLVIVNLPHMKASFIPFVKYLKHSTILQVKTRGKLLFILHSSGMEVMELSCSTPIVNDITLPCSRVPNKIFLYLWKINRMLIVNPRNKCLFCTKLESGRTIPLDSSSLAVFDEVFDIKELKTEDYKTSVVVTGTAKLKSLVKLIQIVPKPGRLKIQEVDEIYLAEETMIYSCPTNSGNIWIFYGTRAERLHIQNGKISIDSNGSVETTDKIRFFDAADNLLIAVTVNSDIICQIQQVDGQWKRLPVNESTVASLRVVKIINYNCIVISGEMEGHSSIRGVLLFYKIEHYKLYCYDTIPFAEPIKDFEFCARSNEICVLLDDGAIIYLSACREKFDYDFWGLESPKGSKTAPPYELCAYPEESSSQS</sequence>